<reference evidence="3 4" key="1">
    <citation type="submission" date="2018-10" db="EMBL/GenBank/DDBJ databases">
        <title>Anaerotruncus faecis sp. nov., isolated from human feces.</title>
        <authorList>
            <person name="Wang Y.-J."/>
        </authorList>
    </citation>
    <scope>NUCLEOTIDE SEQUENCE [LARGE SCALE GENOMIC DNA]</scope>
    <source>
        <strain evidence="3 4">22A2-44</strain>
    </source>
</reference>
<evidence type="ECO:0000256" key="1">
    <source>
        <dbReference type="ARBA" id="ARBA00022801"/>
    </source>
</evidence>
<evidence type="ECO:0000313" key="4">
    <source>
        <dbReference type="Proteomes" id="UP000276301"/>
    </source>
</evidence>
<dbReference type="SUPFAM" id="SSF51338">
    <property type="entry name" value="Composite domain of metallo-dependent hydrolases"/>
    <property type="match status" value="1"/>
</dbReference>
<proteinExistence type="predicted"/>
<dbReference type="InterPro" id="IPR006680">
    <property type="entry name" value="Amidohydro-rel"/>
</dbReference>
<protein>
    <submittedName>
        <fullName evidence="3">S-adenosylhomocysteine deaminase</fullName>
    </submittedName>
</protein>
<dbReference type="PANTHER" id="PTHR43794">
    <property type="entry name" value="AMINOHYDROLASE SSNA-RELATED"/>
    <property type="match status" value="1"/>
</dbReference>
<dbReference type="Proteomes" id="UP000276301">
    <property type="component" value="Unassembled WGS sequence"/>
</dbReference>
<name>A0A498D3K0_9FIRM</name>
<dbReference type="Pfam" id="PF01979">
    <property type="entry name" value="Amidohydro_1"/>
    <property type="match status" value="1"/>
</dbReference>
<organism evidence="3 4">
    <name type="scientific">Anaerotruncus massiliensis</name>
    <name type="common">ex Liu et al. 2021</name>
    <dbReference type="NCBI Taxonomy" id="2321404"/>
    <lineage>
        <taxon>Bacteria</taxon>
        <taxon>Bacillati</taxon>
        <taxon>Bacillota</taxon>
        <taxon>Clostridia</taxon>
        <taxon>Eubacteriales</taxon>
        <taxon>Oscillospiraceae</taxon>
        <taxon>Anaerotruncus</taxon>
    </lineage>
</organism>
<dbReference type="SUPFAM" id="SSF51556">
    <property type="entry name" value="Metallo-dependent hydrolases"/>
    <property type="match status" value="1"/>
</dbReference>
<gene>
    <name evidence="3" type="ORF">D4A47_02835</name>
</gene>
<dbReference type="InterPro" id="IPR011059">
    <property type="entry name" value="Metal-dep_hydrolase_composite"/>
</dbReference>
<dbReference type="GO" id="GO:0016810">
    <property type="term" value="F:hydrolase activity, acting on carbon-nitrogen (but not peptide) bonds"/>
    <property type="evidence" value="ECO:0007669"/>
    <property type="project" value="InterPro"/>
</dbReference>
<evidence type="ECO:0000259" key="2">
    <source>
        <dbReference type="Pfam" id="PF01979"/>
    </source>
</evidence>
<dbReference type="EMBL" id="RCHT01000002">
    <property type="protein sequence ID" value="RLL13840.1"/>
    <property type="molecule type" value="Genomic_DNA"/>
</dbReference>
<feature type="domain" description="Amidohydrolase-related" evidence="2">
    <location>
        <begin position="54"/>
        <end position="409"/>
    </location>
</feature>
<accession>A0A498D3K0</accession>
<dbReference type="RefSeq" id="WP_121586060.1">
    <property type="nucleotide sequence ID" value="NZ_RCHT01000002.1"/>
</dbReference>
<dbReference type="Gene3D" id="3.20.20.140">
    <property type="entry name" value="Metal-dependent hydrolases"/>
    <property type="match status" value="1"/>
</dbReference>
<keyword evidence="4" id="KW-1185">Reference proteome</keyword>
<dbReference type="InterPro" id="IPR050287">
    <property type="entry name" value="MTA/SAH_deaminase"/>
</dbReference>
<evidence type="ECO:0000313" key="3">
    <source>
        <dbReference type="EMBL" id="RLL13840.1"/>
    </source>
</evidence>
<dbReference type="Gene3D" id="2.30.40.10">
    <property type="entry name" value="Urease, subunit C, domain 1"/>
    <property type="match status" value="1"/>
</dbReference>
<dbReference type="InterPro" id="IPR032466">
    <property type="entry name" value="Metal_Hydrolase"/>
</dbReference>
<keyword evidence="1" id="KW-0378">Hydrolase</keyword>
<dbReference type="PANTHER" id="PTHR43794:SF11">
    <property type="entry name" value="AMIDOHYDROLASE-RELATED DOMAIN-CONTAINING PROTEIN"/>
    <property type="match status" value="1"/>
</dbReference>
<dbReference type="AlphaFoldDB" id="A0A498D3K0"/>
<sequence>MFDLKLENGIIVTMEPGCRPFVGSIGVTDGRFAAVCEGALPGEARERVDAAGKIIFPGMVNGHVHGDMTVLRGLGDGLTLLEQNEIYEPRRYFLEDLTKEDLFWSRQLTYIEAIMSGTTFLLEHEYTSLGKDSVRAMAETGIRGGVSDDIQDRLAAGGAKALREDYAAFFSECREQGILPVVSSLSEEFFDEEQLRLIEEFARDSGVLITQHFAETDWRSRHIAEHFRTTPVRYLQERGLLNIVPIIGSHAVQVDREEVGMLGRADFRVVNTPLCEMKIADGVAPIPDYLAAGVPVGLGTDGGLWNNSNDLFREIKGILLLHAITGGVRAVSARQALEMATIQGARVFGLEEELGSIAVGKRADFITIDTDAPHLCPLRLGHYDNVLSTLAYSVTGQDVRDSYIGGRAVMRDRSLCRVDRKRIMEAAREAGERVLARYDPRELLRPED</sequence>
<comment type="caution">
    <text evidence="3">The sequence shown here is derived from an EMBL/GenBank/DDBJ whole genome shotgun (WGS) entry which is preliminary data.</text>
</comment>